<evidence type="ECO:0000259" key="2">
    <source>
        <dbReference type="Pfam" id="PF13649"/>
    </source>
</evidence>
<evidence type="ECO:0000313" key="3">
    <source>
        <dbReference type="EMBL" id="KJD35645.1"/>
    </source>
</evidence>
<dbReference type="GO" id="GO:0016740">
    <property type="term" value="F:transferase activity"/>
    <property type="evidence" value="ECO:0007669"/>
    <property type="project" value="UniProtKB-KW"/>
</dbReference>
<dbReference type="CDD" id="cd02440">
    <property type="entry name" value="AdoMet_MTases"/>
    <property type="match status" value="1"/>
</dbReference>
<keyword evidence="1" id="KW-0808">Transferase</keyword>
<dbReference type="STRING" id="1435349.PW52_07815"/>
<comment type="caution">
    <text evidence="3">The sequence shown here is derived from an EMBL/GenBank/DDBJ whole genome shotgun (WGS) entry which is preliminary data.</text>
</comment>
<proteinExistence type="predicted"/>
<gene>
    <name evidence="3" type="ORF">PW52_07815</name>
</gene>
<dbReference type="InterPro" id="IPR029063">
    <property type="entry name" value="SAM-dependent_MTases_sf"/>
</dbReference>
<dbReference type="SUPFAM" id="SSF53335">
    <property type="entry name" value="S-adenosyl-L-methionine-dependent methyltransferases"/>
    <property type="match status" value="1"/>
</dbReference>
<name>A0A0D7W920_9FLAO</name>
<organism evidence="3 4">
    <name type="scientific">Neotamlana sedimentorum</name>
    <dbReference type="NCBI Taxonomy" id="1435349"/>
    <lineage>
        <taxon>Bacteria</taxon>
        <taxon>Pseudomonadati</taxon>
        <taxon>Bacteroidota</taxon>
        <taxon>Flavobacteriia</taxon>
        <taxon>Flavobacteriales</taxon>
        <taxon>Flavobacteriaceae</taxon>
        <taxon>Neotamlana</taxon>
    </lineage>
</organism>
<keyword evidence="4" id="KW-1185">Reference proteome</keyword>
<dbReference type="InterPro" id="IPR041698">
    <property type="entry name" value="Methyltransf_25"/>
</dbReference>
<evidence type="ECO:0000256" key="1">
    <source>
        <dbReference type="ARBA" id="ARBA00022679"/>
    </source>
</evidence>
<dbReference type="Proteomes" id="UP000032578">
    <property type="component" value="Unassembled WGS sequence"/>
</dbReference>
<protein>
    <recommendedName>
        <fullName evidence="2">Methyltransferase domain-containing protein</fullName>
    </recommendedName>
</protein>
<reference evidence="3 4" key="1">
    <citation type="submission" date="2014-11" db="EMBL/GenBank/DDBJ databases">
        <title>Tamlana sedimentorum sp. nov., isolated from shallow sand sediments of the Sea of Japan.</title>
        <authorList>
            <person name="Romanenko L.A."/>
        </authorList>
    </citation>
    <scope>NUCLEOTIDE SEQUENCE [LARGE SCALE GENOMIC DNA]</scope>
    <source>
        <strain evidence="3 4">JCM 19808</strain>
    </source>
</reference>
<evidence type="ECO:0000313" key="4">
    <source>
        <dbReference type="Proteomes" id="UP000032578"/>
    </source>
</evidence>
<dbReference type="OrthoDB" id="9789123at2"/>
<dbReference type="Pfam" id="PF13649">
    <property type="entry name" value="Methyltransf_25"/>
    <property type="match status" value="1"/>
</dbReference>
<dbReference type="EMBL" id="JTDW01000005">
    <property type="protein sequence ID" value="KJD35645.1"/>
    <property type="molecule type" value="Genomic_DNA"/>
</dbReference>
<dbReference type="Gene3D" id="3.40.50.150">
    <property type="entry name" value="Vaccinia Virus protein VP39"/>
    <property type="match status" value="1"/>
</dbReference>
<dbReference type="RefSeq" id="WP_044632379.1">
    <property type="nucleotide sequence ID" value="NZ_JTDW01000005.1"/>
</dbReference>
<feature type="domain" description="Methyltransferase" evidence="2">
    <location>
        <begin position="49"/>
        <end position="141"/>
    </location>
</feature>
<dbReference type="PANTHER" id="PTHR43861">
    <property type="entry name" value="TRANS-ACONITATE 2-METHYLTRANSFERASE-RELATED"/>
    <property type="match status" value="1"/>
</dbReference>
<dbReference type="PATRIC" id="fig|1435349.4.peg.2547"/>
<accession>A0A0D7W920</accession>
<dbReference type="AlphaFoldDB" id="A0A0D7W920"/>
<sequence length="214" mass="24635">MSSENKYIETFKSWSKVAQRYEDKFIDNELYDDTYKKFYNIIGKHNASILEIGCGPGNITRNILKLNPSFNILATDVSIAMINLAKKNCPKAKFKVLDCREIRVLKTKYDAIICGFTIPYLSYIDCNQLFSSIEKLLVEGGILYLSFVVGIYTGSGYISDSFGNRMYFYYHELEIICKELETNNLSVIEQFEKSVKSNKSTESHIILLVKKRKT</sequence>